<keyword evidence="7 10" id="KW-0472">Membrane</keyword>
<gene>
    <name evidence="15" type="ORF">BSIN_2271</name>
</gene>
<dbReference type="InterPro" id="IPR037066">
    <property type="entry name" value="Plug_dom_sf"/>
</dbReference>
<evidence type="ECO:0000256" key="6">
    <source>
        <dbReference type="ARBA" id="ARBA00023077"/>
    </source>
</evidence>
<dbReference type="InterPro" id="IPR000531">
    <property type="entry name" value="Beta-barrel_TonB"/>
</dbReference>
<feature type="chain" id="PRO_5012127467" evidence="12">
    <location>
        <begin position="31"/>
        <end position="947"/>
    </location>
</feature>
<keyword evidence="12" id="KW-0732">Signal</keyword>
<dbReference type="CDD" id="cd01347">
    <property type="entry name" value="ligand_gated_channel"/>
    <property type="match status" value="1"/>
</dbReference>
<feature type="domain" description="TonB-dependent receptor plug" evidence="14">
    <location>
        <begin position="131"/>
        <end position="244"/>
    </location>
</feature>
<evidence type="ECO:0000256" key="8">
    <source>
        <dbReference type="ARBA" id="ARBA00023170"/>
    </source>
</evidence>
<evidence type="ECO:0000256" key="11">
    <source>
        <dbReference type="RuleBase" id="RU003357"/>
    </source>
</evidence>
<feature type="signal peptide" evidence="12">
    <location>
        <begin position="1"/>
        <end position="30"/>
    </location>
</feature>
<dbReference type="InterPro" id="IPR036942">
    <property type="entry name" value="Beta-barrel_TonB_sf"/>
</dbReference>
<comment type="similarity">
    <text evidence="2 10 11">Belongs to the TonB-dependent receptor family.</text>
</comment>
<accession>A0A238H1C7</accession>
<dbReference type="Proteomes" id="UP000198460">
    <property type="component" value="Unassembled WGS sequence"/>
</dbReference>
<evidence type="ECO:0000256" key="1">
    <source>
        <dbReference type="ARBA" id="ARBA00004571"/>
    </source>
</evidence>
<dbReference type="Gene3D" id="2.40.170.20">
    <property type="entry name" value="TonB-dependent receptor, beta-barrel domain"/>
    <property type="match status" value="1"/>
</dbReference>
<comment type="subcellular location">
    <subcellularLocation>
        <location evidence="1 10">Cell outer membrane</location>
        <topology evidence="1 10">Multi-pass membrane protein</topology>
    </subcellularLocation>
</comment>
<feature type="domain" description="TonB-dependent receptor-like beta-barrel" evidence="13">
    <location>
        <begin position="452"/>
        <end position="906"/>
    </location>
</feature>
<evidence type="ECO:0000256" key="12">
    <source>
        <dbReference type="SAM" id="SignalP"/>
    </source>
</evidence>
<protein>
    <submittedName>
        <fullName evidence="15">Outer membrane receptor proteins, mostly Fe transport</fullName>
    </submittedName>
</protein>
<evidence type="ECO:0000256" key="2">
    <source>
        <dbReference type="ARBA" id="ARBA00009810"/>
    </source>
</evidence>
<dbReference type="GO" id="GO:0009279">
    <property type="term" value="C:cell outer membrane"/>
    <property type="evidence" value="ECO:0007669"/>
    <property type="project" value="UniProtKB-SubCell"/>
</dbReference>
<keyword evidence="9 10" id="KW-0998">Cell outer membrane</keyword>
<dbReference type="Pfam" id="PF07715">
    <property type="entry name" value="Plug"/>
    <property type="match status" value="1"/>
</dbReference>
<evidence type="ECO:0000256" key="5">
    <source>
        <dbReference type="ARBA" id="ARBA00022692"/>
    </source>
</evidence>
<dbReference type="EMBL" id="FXAN01000037">
    <property type="protein sequence ID" value="SMF99054.1"/>
    <property type="molecule type" value="Genomic_DNA"/>
</dbReference>
<keyword evidence="5 10" id="KW-0812">Transmembrane</keyword>
<dbReference type="RefSeq" id="WP_089339737.1">
    <property type="nucleotide sequence ID" value="NZ_FXAN01000037.1"/>
</dbReference>
<dbReference type="PANTHER" id="PTHR47234:SF2">
    <property type="entry name" value="TONB-DEPENDENT RECEPTOR"/>
    <property type="match status" value="1"/>
</dbReference>
<evidence type="ECO:0000313" key="15">
    <source>
        <dbReference type="EMBL" id="SMF99054.1"/>
    </source>
</evidence>
<sequence length="947" mass="100366">MKQRALVLAIRRIVWAELALTATLAAPAFAQSVPAPAANPAAGGHNPPLAQAAVAASAAAAVPAAPEPAESAAAATPEAASGAAATSGAAPAAAAAATPGQAQPGKSGVAQIKRFEVTGSLIRSADKTGFQQVQTITPKDITSSGATTVADFLRDTSANSANSWSEGQSGNFAAGAAGIALRGLSEKYTLVMIDGQRVAPFAFFSNSVDSFFDLNTLPLNDIERIEIVKTGAVSQYGSDAIGGVVNIITKRNFRGLQLDGNLGSAINGGNGNGTTKFGVLGGFGDLDADRFNVTVAASYYKANGFTLADRDSTRNQDFTGKPGGFSLLAPSYWNMPDGSARALSGGCPFGGALGPAAPNSLSAGLPGTICSYNTARSMSILPMTERLNAKIHADFKIDDKTTAFADFLESNNRSTISNGLWGNVIGNPQNSALVWDPQTQLLSPFNTTVPVTNPYNTTGAATPLTYAFPNAVAEKTYANYWRASTGVKGSFTLPYGDWDWSAALSHSQSTVSNVFTNQLNVAALNNIYQNGALNFANPAATPNAFNGLYQNANNLGISKLDTIDATVSTPNLFHLPAGDVGIGFGAQFTHQSEVLTPGAEYLTGAVISPDLQTVNGQRNVAAVYYQIIVPIVQNLTFTQAGRYDHYTDVGGAFSPRFALRYQPVKALTMYTSYNRGFRAPTFVEDSKSQTLGIQVDPNTGQNYTSITVGNPNLKPERTRNFNIGFEVSPSRFTDVGFDWYKIRVDNVIGQGSPSQIATDPATGQLLYKVIPYQNLGYLDTNGFETTFRQAFPIKGAGTLTLSGDWAYVKSFKLGLPGAAPVDGAGNNFTLSQPFGGSFPRWRGNTTLDWNYHGFDTALTWQFTGPYAQNLMRAPAPSKVGSYSQFNLMVTYTGFKHWTIYGGIDNLFNRTPPYDPIFANGTLSQSGYDQSIYTYIGRFAQVGATYKF</sequence>
<dbReference type="InterPro" id="IPR012910">
    <property type="entry name" value="Plug_dom"/>
</dbReference>
<keyword evidence="6 11" id="KW-0798">TonB box</keyword>
<dbReference type="PROSITE" id="PS52016">
    <property type="entry name" value="TONB_DEPENDENT_REC_3"/>
    <property type="match status" value="1"/>
</dbReference>
<dbReference type="PANTHER" id="PTHR47234">
    <property type="match status" value="1"/>
</dbReference>
<evidence type="ECO:0000259" key="13">
    <source>
        <dbReference type="Pfam" id="PF00593"/>
    </source>
</evidence>
<evidence type="ECO:0000313" key="16">
    <source>
        <dbReference type="Proteomes" id="UP000198460"/>
    </source>
</evidence>
<evidence type="ECO:0000256" key="7">
    <source>
        <dbReference type="ARBA" id="ARBA00023136"/>
    </source>
</evidence>
<dbReference type="InterPro" id="IPR039426">
    <property type="entry name" value="TonB-dep_rcpt-like"/>
</dbReference>
<proteinExistence type="inferred from homology"/>
<dbReference type="AlphaFoldDB" id="A0A238H1C7"/>
<evidence type="ECO:0000259" key="14">
    <source>
        <dbReference type="Pfam" id="PF07715"/>
    </source>
</evidence>
<dbReference type="SUPFAM" id="SSF56935">
    <property type="entry name" value="Porins"/>
    <property type="match status" value="1"/>
</dbReference>
<keyword evidence="3 10" id="KW-0813">Transport</keyword>
<name>A0A238H1C7_9BURK</name>
<keyword evidence="8 15" id="KW-0675">Receptor</keyword>
<evidence type="ECO:0000256" key="4">
    <source>
        <dbReference type="ARBA" id="ARBA00022452"/>
    </source>
</evidence>
<evidence type="ECO:0000256" key="10">
    <source>
        <dbReference type="PROSITE-ProRule" id="PRU01360"/>
    </source>
</evidence>
<dbReference type="Gene3D" id="2.170.130.10">
    <property type="entry name" value="TonB-dependent receptor, plug domain"/>
    <property type="match status" value="1"/>
</dbReference>
<keyword evidence="4 10" id="KW-1134">Transmembrane beta strand</keyword>
<organism evidence="15 16">
    <name type="scientific">Burkholderia singularis</name>
    <dbReference type="NCBI Taxonomy" id="1503053"/>
    <lineage>
        <taxon>Bacteria</taxon>
        <taxon>Pseudomonadati</taxon>
        <taxon>Pseudomonadota</taxon>
        <taxon>Betaproteobacteria</taxon>
        <taxon>Burkholderiales</taxon>
        <taxon>Burkholderiaceae</taxon>
        <taxon>Burkholderia</taxon>
        <taxon>pseudomallei group</taxon>
    </lineage>
</organism>
<evidence type="ECO:0000256" key="9">
    <source>
        <dbReference type="ARBA" id="ARBA00023237"/>
    </source>
</evidence>
<reference evidence="15 16" key="1">
    <citation type="submission" date="2017-04" db="EMBL/GenBank/DDBJ databases">
        <authorList>
            <person name="Afonso C.L."/>
            <person name="Miller P.J."/>
            <person name="Scott M.A."/>
            <person name="Spackman E."/>
            <person name="Goraichik I."/>
            <person name="Dimitrov K.M."/>
            <person name="Suarez D.L."/>
            <person name="Swayne D.E."/>
        </authorList>
    </citation>
    <scope>NUCLEOTIDE SEQUENCE [LARGE SCALE GENOMIC DNA]</scope>
    <source>
        <strain evidence="15">LMG 28154</strain>
    </source>
</reference>
<dbReference type="Pfam" id="PF00593">
    <property type="entry name" value="TonB_dep_Rec_b-barrel"/>
    <property type="match status" value="1"/>
</dbReference>
<evidence type="ECO:0000256" key="3">
    <source>
        <dbReference type="ARBA" id="ARBA00022448"/>
    </source>
</evidence>